<dbReference type="GeneID" id="110301768"/>
<dbReference type="SMART" id="SM00213">
    <property type="entry name" value="UBQ"/>
    <property type="match status" value="1"/>
</dbReference>
<feature type="compositionally biased region" description="Low complexity" evidence="8">
    <location>
        <begin position="105"/>
        <end position="127"/>
    </location>
</feature>
<keyword evidence="11" id="KW-1185">Reference proteome</keyword>
<dbReference type="FunFam" id="3.10.20.90:FF:000046">
    <property type="entry name" value="Homocysteine-responsive endoplasmic reticulum-resident ubiquitin-like domain member 2 protein"/>
    <property type="match status" value="1"/>
</dbReference>
<dbReference type="GO" id="GO:0016020">
    <property type="term" value="C:membrane"/>
    <property type="evidence" value="ECO:0007669"/>
    <property type="project" value="UniProtKB-SubCell"/>
</dbReference>
<keyword evidence="3 9" id="KW-1133">Transmembrane helix</keyword>
<sequence length="404" mass="44468">MDQSGMEIPVTLIIKAPNQKYSDQTISCFLNWTVGKLKTHLSNVYPSKPLTKDQRLVYSGRLLPDHLQLKDILRKQDEYHMVHLVCASRSPPSSPKSSTDRGSHEAQASSTSSNSDHSDSTTPSPSQESLSLVTGSSEGLRQRTLSQAQTDPAQSHQFPYVIQGNVDHQFPGQGVPPGFPVYPALSPLQMLWWQQMYAHQYYMQYQAAVSAQATSSAGSAQRAASSPLNLAHVPGEEPPPAPNLVAQENGPMNENVQMNAQGGPVLNEEDLNRDWLDWVYTLSRAAVLLSIVYFYSSFSRFIMVMGAMLLVYLHQAGWFPFRQEGGQQQAPNNVDANNDGHNANNLELEEMERLMDDGLEDESGEDAGEDASAAQRPGLMASAWSFITTFFTSLIPEGPPQVAN</sequence>
<feature type="domain" description="Ubiquitin-like" evidence="10">
    <location>
        <begin position="10"/>
        <end position="71"/>
    </location>
</feature>
<feature type="compositionally biased region" description="Polar residues" evidence="8">
    <location>
        <begin position="128"/>
        <end position="153"/>
    </location>
</feature>
<evidence type="ECO:0000256" key="9">
    <source>
        <dbReference type="SAM" id="Phobius"/>
    </source>
</evidence>
<comment type="subcellular location">
    <subcellularLocation>
        <location evidence="1">Membrane</location>
        <topology evidence="1">Single-pass membrane protein</topology>
    </subcellularLocation>
</comment>
<evidence type="ECO:0000259" key="10">
    <source>
        <dbReference type="PROSITE" id="PS50053"/>
    </source>
</evidence>
<evidence type="ECO:0000256" key="4">
    <source>
        <dbReference type="ARBA" id="ARBA00023136"/>
    </source>
</evidence>
<accession>A0A6P5QJ55</accession>
<dbReference type="SUPFAM" id="SSF54236">
    <property type="entry name" value="Ubiquitin-like"/>
    <property type="match status" value="1"/>
</dbReference>
<dbReference type="PANTHER" id="PTHR12943:SF5">
    <property type="entry name" value="HOMOCYSTEINE-RESPONSIVE ENDOPLASMIC RETICULUM-RESIDENT UBIQUITIN-LIKE DOMAIN MEMBER 2 PROTEIN"/>
    <property type="match status" value="1"/>
</dbReference>
<dbReference type="InterPro" id="IPR039751">
    <property type="entry name" value="HERPUD1/2"/>
</dbReference>
<evidence type="ECO:0000313" key="11">
    <source>
        <dbReference type="Proteomes" id="UP000515126"/>
    </source>
</evidence>
<keyword evidence="4 9" id="KW-0472">Membrane</keyword>
<dbReference type="Gene3D" id="3.10.20.90">
    <property type="entry name" value="Phosphatidylinositol 3-kinase Catalytic Subunit, Chain A, domain 1"/>
    <property type="match status" value="1"/>
</dbReference>
<feature type="compositionally biased region" description="Low complexity" evidence="8">
    <location>
        <begin position="88"/>
        <end position="97"/>
    </location>
</feature>
<gene>
    <name evidence="12" type="primary">Herpud2</name>
</gene>
<keyword evidence="2 9" id="KW-0812">Transmembrane</keyword>
<evidence type="ECO:0000256" key="7">
    <source>
        <dbReference type="ARBA" id="ARBA00040901"/>
    </source>
</evidence>
<dbReference type="KEGG" id="mcal:110301768"/>
<evidence type="ECO:0000256" key="1">
    <source>
        <dbReference type="ARBA" id="ARBA00004167"/>
    </source>
</evidence>
<reference evidence="12" key="1">
    <citation type="submission" date="2025-08" db="UniProtKB">
        <authorList>
            <consortium name="RefSeq"/>
        </authorList>
    </citation>
    <scope>IDENTIFICATION</scope>
</reference>
<dbReference type="PROSITE" id="PS50053">
    <property type="entry name" value="UBIQUITIN_2"/>
    <property type="match status" value="1"/>
</dbReference>
<dbReference type="AlphaFoldDB" id="A0A6P5QJ55"/>
<dbReference type="PANTHER" id="PTHR12943">
    <property type="entry name" value="HOMOCYSTEINE-RESPONSIVE ENDOPLASMIC RETICULUM-RESIDENT UNIQUITIN-LIKE DOMAIN HERPUD PROTEIN FAMILY MEMBER"/>
    <property type="match status" value="1"/>
</dbReference>
<proteinExistence type="predicted"/>
<evidence type="ECO:0000313" key="12">
    <source>
        <dbReference type="RefSeq" id="XP_021028069.1"/>
    </source>
</evidence>
<evidence type="ECO:0000256" key="5">
    <source>
        <dbReference type="ARBA" id="ARBA00023230"/>
    </source>
</evidence>
<dbReference type="Pfam" id="PF00240">
    <property type="entry name" value="ubiquitin"/>
    <property type="match status" value="1"/>
</dbReference>
<dbReference type="CDD" id="cd17119">
    <property type="entry name" value="Ubl_HERP2"/>
    <property type="match status" value="1"/>
</dbReference>
<dbReference type="InterPro" id="IPR000626">
    <property type="entry name" value="Ubiquitin-like_dom"/>
</dbReference>
<dbReference type="Proteomes" id="UP000515126">
    <property type="component" value="Chromosome 9"/>
</dbReference>
<dbReference type="RefSeq" id="XP_021028069.1">
    <property type="nucleotide sequence ID" value="XM_021172410.1"/>
</dbReference>
<evidence type="ECO:0000256" key="2">
    <source>
        <dbReference type="ARBA" id="ARBA00022692"/>
    </source>
</evidence>
<comment type="function">
    <text evidence="6">Could be involved in the unfolded protein response (UPR) pathway.</text>
</comment>
<dbReference type="CTD" id="64224"/>
<feature type="region of interest" description="Disordered" evidence="8">
    <location>
        <begin position="86"/>
        <end position="153"/>
    </location>
</feature>
<organism evidence="11 12">
    <name type="scientific">Mus caroli</name>
    <name type="common">Ryukyu mouse</name>
    <name type="synonym">Ricefield mouse</name>
    <dbReference type="NCBI Taxonomy" id="10089"/>
    <lineage>
        <taxon>Eukaryota</taxon>
        <taxon>Metazoa</taxon>
        <taxon>Chordata</taxon>
        <taxon>Craniata</taxon>
        <taxon>Vertebrata</taxon>
        <taxon>Euteleostomi</taxon>
        <taxon>Mammalia</taxon>
        <taxon>Eutheria</taxon>
        <taxon>Euarchontoglires</taxon>
        <taxon>Glires</taxon>
        <taxon>Rodentia</taxon>
        <taxon>Myomorpha</taxon>
        <taxon>Muroidea</taxon>
        <taxon>Muridae</taxon>
        <taxon>Murinae</taxon>
        <taxon>Mus</taxon>
        <taxon>Mus</taxon>
    </lineage>
</organism>
<protein>
    <recommendedName>
        <fullName evidence="7">Homocysteine-responsive endoplasmic reticulum-resident ubiquitin-like domain member 2 protein</fullName>
    </recommendedName>
</protein>
<dbReference type="GO" id="GO:0030968">
    <property type="term" value="P:endoplasmic reticulum unfolded protein response"/>
    <property type="evidence" value="ECO:0007669"/>
    <property type="project" value="TreeGrafter"/>
</dbReference>
<evidence type="ECO:0000256" key="6">
    <source>
        <dbReference type="ARBA" id="ARBA00037579"/>
    </source>
</evidence>
<dbReference type="InterPro" id="IPR029071">
    <property type="entry name" value="Ubiquitin-like_domsf"/>
</dbReference>
<feature type="transmembrane region" description="Helical" evidence="9">
    <location>
        <begin position="292"/>
        <end position="313"/>
    </location>
</feature>
<keyword evidence="5" id="KW-0834">Unfolded protein response</keyword>
<evidence type="ECO:0000256" key="3">
    <source>
        <dbReference type="ARBA" id="ARBA00022989"/>
    </source>
</evidence>
<evidence type="ECO:0000256" key="8">
    <source>
        <dbReference type="SAM" id="MobiDB-lite"/>
    </source>
</evidence>
<dbReference type="GO" id="GO:0007283">
    <property type="term" value="P:spermatogenesis"/>
    <property type="evidence" value="ECO:0007669"/>
    <property type="project" value="Ensembl"/>
</dbReference>
<name>A0A6P5QJ55_MUSCR</name>